<reference evidence="3" key="1">
    <citation type="submission" date="2018-08" db="EMBL/GenBank/DDBJ databases">
        <title>Thalassotalea euphylliae genome.</title>
        <authorList>
            <person name="Summers S."/>
            <person name="Rice S.A."/>
            <person name="Freckelton M.L."/>
            <person name="Nedved B.T."/>
            <person name="Hadfield M.G."/>
        </authorList>
    </citation>
    <scope>NUCLEOTIDE SEQUENCE [LARGE SCALE GENOMIC DNA]</scope>
    <source>
        <strain evidence="3">H3</strain>
    </source>
</reference>
<dbReference type="EMBL" id="QUOT01000001">
    <property type="protein sequence ID" value="REL31125.1"/>
    <property type="molecule type" value="Genomic_DNA"/>
</dbReference>
<dbReference type="Gene3D" id="1.10.1200.10">
    <property type="entry name" value="ACP-like"/>
    <property type="match status" value="1"/>
</dbReference>
<dbReference type="Proteomes" id="UP000256899">
    <property type="component" value="Unassembled WGS sequence"/>
</dbReference>
<proteinExistence type="predicted"/>
<name>A0A3E0U4K2_9GAMM</name>
<organism evidence="2 3">
    <name type="scientific">Thalassotalea euphylliae</name>
    <dbReference type="NCBI Taxonomy" id="1655234"/>
    <lineage>
        <taxon>Bacteria</taxon>
        <taxon>Pseudomonadati</taxon>
        <taxon>Pseudomonadota</taxon>
        <taxon>Gammaproteobacteria</taxon>
        <taxon>Alteromonadales</taxon>
        <taxon>Colwelliaceae</taxon>
        <taxon>Thalassotalea</taxon>
    </lineage>
</organism>
<dbReference type="InterPro" id="IPR036736">
    <property type="entry name" value="ACP-like_sf"/>
</dbReference>
<evidence type="ECO:0000313" key="2">
    <source>
        <dbReference type="EMBL" id="REL31125.1"/>
    </source>
</evidence>
<gene>
    <name evidence="2" type="ORF">DXX94_10615</name>
</gene>
<comment type="caution">
    <text evidence="2">The sequence shown here is derived from an EMBL/GenBank/DDBJ whole genome shotgun (WGS) entry which is preliminary data.</text>
</comment>
<dbReference type="RefSeq" id="WP_116015729.1">
    <property type="nucleotide sequence ID" value="NZ_QUOT01000001.1"/>
</dbReference>
<feature type="domain" description="Carrier" evidence="1">
    <location>
        <begin position="1"/>
        <end position="80"/>
    </location>
</feature>
<evidence type="ECO:0000313" key="3">
    <source>
        <dbReference type="Proteomes" id="UP000256899"/>
    </source>
</evidence>
<evidence type="ECO:0000259" key="1">
    <source>
        <dbReference type="PROSITE" id="PS50075"/>
    </source>
</evidence>
<dbReference type="SUPFAM" id="SSF47336">
    <property type="entry name" value="ACP-like"/>
    <property type="match status" value="1"/>
</dbReference>
<dbReference type="AlphaFoldDB" id="A0A3E0U4K2"/>
<accession>A0A3E0U4K2</accession>
<protein>
    <submittedName>
        <fullName evidence="2">Acyl carrier protein</fullName>
    </submittedName>
</protein>
<keyword evidence="3" id="KW-1185">Reference proteome</keyword>
<dbReference type="InterPro" id="IPR009081">
    <property type="entry name" value="PP-bd_ACP"/>
</dbReference>
<dbReference type="PROSITE" id="PS50075">
    <property type="entry name" value="CARRIER"/>
    <property type="match status" value="1"/>
</dbReference>
<sequence>MSLEVELKELIQESLQLDEVTEWGADTEILGAIPEFDSMAIVTVLTLVEENYGIVIEDDEVSAEVFETLGSLTAFLSEKIG</sequence>